<dbReference type="InterPro" id="IPR000150">
    <property type="entry name" value="Cof"/>
</dbReference>
<comment type="catalytic activity">
    <reaction evidence="1">
        <text>L-ribulose 5-phosphate = D-xylulose 5-phosphate</text>
        <dbReference type="Rhea" id="RHEA:22368"/>
        <dbReference type="ChEBI" id="CHEBI:57737"/>
        <dbReference type="ChEBI" id="CHEBI:58226"/>
        <dbReference type="EC" id="5.1.3.4"/>
    </reaction>
</comment>
<keyword evidence="9" id="KW-0119">Carbohydrate metabolism</keyword>
<dbReference type="Pfam" id="PF00596">
    <property type="entry name" value="Aldolase_II"/>
    <property type="match status" value="1"/>
</dbReference>
<dbReference type="FunFam" id="3.40.225.10:FF:000001">
    <property type="entry name" value="L-ribulose-5-phosphate 4-epimerase UlaF"/>
    <property type="match status" value="1"/>
</dbReference>
<evidence type="ECO:0000256" key="5">
    <source>
        <dbReference type="ARBA" id="ARBA00013186"/>
    </source>
</evidence>
<dbReference type="Gene3D" id="3.30.1240.10">
    <property type="match status" value="1"/>
</dbReference>
<dbReference type="PANTHER" id="PTHR10000:SF8">
    <property type="entry name" value="HAD SUPERFAMILY HYDROLASE-LIKE, TYPE 3"/>
    <property type="match status" value="1"/>
</dbReference>
<comment type="similarity">
    <text evidence="4">Belongs to the aldolase class II family. AraD/FucA subfamily.</text>
</comment>
<dbReference type="AlphaFoldDB" id="A0AAI8AN90"/>
<dbReference type="SFLD" id="SFLDG01140">
    <property type="entry name" value="C2.B:_Phosphomannomutase_and_P"/>
    <property type="match status" value="1"/>
</dbReference>
<comment type="cofactor">
    <cofactor evidence="2">
        <name>Mg(2+)</name>
        <dbReference type="ChEBI" id="CHEBI:18420"/>
    </cofactor>
</comment>
<keyword evidence="6" id="KW-0479">Metal-binding</keyword>
<comment type="similarity">
    <text evidence="11">Belongs to the HAD-like hydrolase superfamily. Cof family.</text>
</comment>
<keyword evidence="7" id="KW-0862">Zinc</keyword>
<dbReference type="NCBIfam" id="NF006047">
    <property type="entry name" value="PRK08193.1"/>
    <property type="match status" value="1"/>
</dbReference>
<dbReference type="Gene3D" id="3.40.225.10">
    <property type="entry name" value="Class II aldolase/adducin N-terminal domain"/>
    <property type="match status" value="1"/>
</dbReference>
<feature type="domain" description="Class II aldolase/adducin N-terminal" evidence="12">
    <location>
        <begin position="13"/>
        <end position="205"/>
    </location>
</feature>
<evidence type="ECO:0000256" key="6">
    <source>
        <dbReference type="ARBA" id="ARBA00022723"/>
    </source>
</evidence>
<evidence type="ECO:0000256" key="8">
    <source>
        <dbReference type="ARBA" id="ARBA00023235"/>
    </source>
</evidence>
<evidence type="ECO:0000256" key="10">
    <source>
        <dbReference type="ARBA" id="ARBA00032206"/>
    </source>
</evidence>
<dbReference type="PANTHER" id="PTHR10000">
    <property type="entry name" value="PHOSPHOSERINE PHOSPHATASE"/>
    <property type="match status" value="1"/>
</dbReference>
<dbReference type="Proteomes" id="UP000009399">
    <property type="component" value="Chromosome"/>
</dbReference>
<protein>
    <recommendedName>
        <fullName evidence="5">L-ribulose-5-phosphate 4-epimerase</fullName>
        <ecNumber evidence="5">5.1.3.4</ecNumber>
    </recommendedName>
    <alternativeName>
        <fullName evidence="10">Phosphoribulose isomerase</fullName>
    </alternativeName>
</protein>
<evidence type="ECO:0000313" key="14">
    <source>
        <dbReference type="Proteomes" id="UP000009399"/>
    </source>
</evidence>
<organism evidence="13 14">
    <name type="scientific">Mesomycoplasma hyorhinis SK76</name>
    <dbReference type="NCBI Taxonomy" id="1118964"/>
    <lineage>
        <taxon>Bacteria</taxon>
        <taxon>Bacillati</taxon>
        <taxon>Mycoplasmatota</taxon>
        <taxon>Mycoplasmoidales</taxon>
        <taxon>Metamycoplasmataceae</taxon>
        <taxon>Mesomycoplasma</taxon>
    </lineage>
</organism>
<keyword evidence="8" id="KW-0413">Isomerase</keyword>
<dbReference type="InterPro" id="IPR036409">
    <property type="entry name" value="Aldolase_II/adducin_N_sf"/>
</dbReference>
<dbReference type="KEGG" id="mhs:MOS_514"/>
<dbReference type="EC" id="5.1.3.4" evidence="5"/>
<dbReference type="Gene3D" id="3.40.50.1000">
    <property type="entry name" value="HAD superfamily/HAD-like"/>
    <property type="match status" value="1"/>
</dbReference>
<dbReference type="SUPFAM" id="SSF56784">
    <property type="entry name" value="HAD-like"/>
    <property type="match status" value="1"/>
</dbReference>
<dbReference type="SMART" id="SM01007">
    <property type="entry name" value="Aldolase_II"/>
    <property type="match status" value="1"/>
</dbReference>
<evidence type="ECO:0000256" key="4">
    <source>
        <dbReference type="ARBA" id="ARBA00010037"/>
    </source>
</evidence>
<reference evidence="13 14" key="1">
    <citation type="journal article" date="2013" name="Genome Announc.">
        <title>Complete Genome Sequence of Mycoplasma hyorhinis Strain SK76.</title>
        <authorList>
            <person name="Goodison S."/>
            <person name="Urquidi V."/>
            <person name="Kumar D."/>
            <person name="Reyes L."/>
            <person name="Rosser C.J."/>
        </authorList>
    </citation>
    <scope>NUCLEOTIDE SEQUENCE [LARGE SCALE GENOMIC DNA]</scope>
    <source>
        <strain evidence="13 14">SK76</strain>
    </source>
</reference>
<dbReference type="EMBL" id="CP003914">
    <property type="protein sequence ID" value="AFX74429.1"/>
    <property type="molecule type" value="Genomic_DNA"/>
</dbReference>
<evidence type="ECO:0000259" key="12">
    <source>
        <dbReference type="SMART" id="SM01007"/>
    </source>
</evidence>
<name>A0AAI8AN90_MESHY</name>
<evidence type="ECO:0000256" key="11">
    <source>
        <dbReference type="ARBA" id="ARBA00034778"/>
    </source>
</evidence>
<dbReference type="GO" id="GO:0005829">
    <property type="term" value="C:cytosol"/>
    <property type="evidence" value="ECO:0007669"/>
    <property type="project" value="TreeGrafter"/>
</dbReference>
<dbReference type="InterPro" id="IPR036412">
    <property type="entry name" value="HAD-like_sf"/>
</dbReference>
<gene>
    <name evidence="13" type="ORF">MOS_514</name>
</gene>
<proteinExistence type="inferred from homology"/>
<dbReference type="GO" id="GO:0016791">
    <property type="term" value="F:phosphatase activity"/>
    <property type="evidence" value="ECO:0007669"/>
    <property type="project" value="UniProtKB-ARBA"/>
</dbReference>
<evidence type="ECO:0000256" key="3">
    <source>
        <dbReference type="ARBA" id="ARBA00001947"/>
    </source>
</evidence>
<sequence length="523" mass="59604">MLKNKEQIAKLKQEVYEANMLLYKYKLAIHTWGNVSAISEDRKFMAIKPSGIAYETMTADDMVLVDLDNNLLENKAINPSSDTPTHALLYKQDSRIKAIVHTHSPYAVAWAQAGQDIPCLGTTHADNFYGSVPCARELSDEEINGQYEHNTGLVIVEHFLKNKLDFIANSACLVKEHGPFVWSGKSATDAVNLALTLEEIAKMALFTKQINPNAKHANLTLQNKHYQRKHGKNAYYGQKRKEKKISFQNIVFDLDGTLLDKDKNILNSTLSILNQLHQQANKKLIIATGRPWYFTKRYISQVKPDLPIISCNGSLIYDFKAKKVIFINPIESKIAKFVFDVLKKEEITFLIYSDQQIYAFSKNKEKKDWFIWLEKTQKALEKEEQFDIDFFDTANSDFDINKLKVVKFLMIKSDSNLKNIENAVEQFKNLDKIYLLSSSPKVIDIMPVGSSKGDGLKILAKDFNLELNATISFGDEANDVSMFEVCKYSVAMGQADHYVREKASFSIENHNSDAIFNFLKDKI</sequence>
<dbReference type="SUPFAM" id="SSF53639">
    <property type="entry name" value="AraD/HMP-PK domain-like"/>
    <property type="match status" value="1"/>
</dbReference>
<dbReference type="InterPro" id="IPR023214">
    <property type="entry name" value="HAD_sf"/>
</dbReference>
<evidence type="ECO:0000313" key="13">
    <source>
        <dbReference type="EMBL" id="AFX74429.1"/>
    </source>
</evidence>
<comment type="cofactor">
    <cofactor evidence="3">
        <name>Zn(2+)</name>
        <dbReference type="ChEBI" id="CHEBI:29105"/>
    </cofactor>
</comment>
<dbReference type="GO" id="GO:0005996">
    <property type="term" value="P:monosaccharide metabolic process"/>
    <property type="evidence" value="ECO:0007669"/>
    <property type="project" value="UniProtKB-ARBA"/>
</dbReference>
<dbReference type="NCBIfam" id="TIGR00099">
    <property type="entry name" value="Cof-subfamily"/>
    <property type="match status" value="1"/>
</dbReference>
<dbReference type="SFLD" id="SFLDS00003">
    <property type="entry name" value="Haloacid_Dehalogenase"/>
    <property type="match status" value="1"/>
</dbReference>
<dbReference type="NCBIfam" id="TIGR01484">
    <property type="entry name" value="HAD-SF-IIB"/>
    <property type="match status" value="1"/>
</dbReference>
<evidence type="ECO:0000256" key="9">
    <source>
        <dbReference type="ARBA" id="ARBA00023277"/>
    </source>
</evidence>
<dbReference type="Pfam" id="PF08282">
    <property type="entry name" value="Hydrolase_3"/>
    <property type="match status" value="1"/>
</dbReference>
<accession>A0AAI8AN90</accession>
<evidence type="ECO:0000256" key="1">
    <source>
        <dbReference type="ARBA" id="ARBA00001726"/>
    </source>
</evidence>
<evidence type="ECO:0000256" key="2">
    <source>
        <dbReference type="ARBA" id="ARBA00001946"/>
    </source>
</evidence>
<dbReference type="GO" id="GO:0008742">
    <property type="term" value="F:L-ribulose-phosphate 4-epimerase activity"/>
    <property type="evidence" value="ECO:0007669"/>
    <property type="project" value="UniProtKB-EC"/>
</dbReference>
<dbReference type="GO" id="GO:0000287">
    <property type="term" value="F:magnesium ion binding"/>
    <property type="evidence" value="ECO:0007669"/>
    <property type="project" value="TreeGrafter"/>
</dbReference>
<evidence type="ECO:0000256" key="7">
    <source>
        <dbReference type="ARBA" id="ARBA00022833"/>
    </source>
</evidence>
<dbReference type="InterPro" id="IPR006379">
    <property type="entry name" value="HAD-SF_hydro_IIB"/>
</dbReference>
<dbReference type="InterPro" id="IPR001303">
    <property type="entry name" value="Aldolase_II/adducin_N"/>
</dbReference>